<proteinExistence type="predicted"/>
<dbReference type="PANTHER" id="PTHR12149:SF8">
    <property type="entry name" value="PROTEIN-RIBULOSAMINE 3-KINASE"/>
    <property type="match status" value="1"/>
</dbReference>
<dbReference type="InterPro" id="IPR011009">
    <property type="entry name" value="Kinase-like_dom_sf"/>
</dbReference>
<evidence type="ECO:0000256" key="1">
    <source>
        <dbReference type="ARBA" id="ARBA00011961"/>
    </source>
</evidence>
<protein>
    <recommendedName>
        <fullName evidence="1">protein-ribulosamine 3-kinase</fullName>
        <ecNumber evidence="1">2.7.1.172</ecNumber>
    </recommendedName>
</protein>
<dbReference type="Proteomes" id="UP001283341">
    <property type="component" value="Unassembled WGS sequence"/>
</dbReference>
<comment type="caution">
    <text evidence="3">The sequence shown here is derived from an EMBL/GenBank/DDBJ whole genome shotgun (WGS) entry which is preliminary data.</text>
</comment>
<name>A0AAE0I1A6_9PEZI</name>
<comment type="catalytic activity">
    <reaction evidence="2">
        <text>N(6)-D-ribulosyl-L-lysyl-[protein] + ATP = N(6)-(3-O-phospho-D-ribulosyl)-L-lysyl-[protein] + ADP + H(+)</text>
        <dbReference type="Rhea" id="RHEA:48432"/>
        <dbReference type="Rhea" id="RHEA-COMP:12103"/>
        <dbReference type="Rhea" id="RHEA-COMP:12104"/>
        <dbReference type="ChEBI" id="CHEBI:15378"/>
        <dbReference type="ChEBI" id="CHEBI:30616"/>
        <dbReference type="ChEBI" id="CHEBI:90418"/>
        <dbReference type="ChEBI" id="CHEBI:90420"/>
        <dbReference type="ChEBI" id="CHEBI:456216"/>
        <dbReference type="EC" id="2.7.1.172"/>
    </reaction>
    <physiologicalReaction direction="left-to-right" evidence="2">
        <dbReference type="Rhea" id="RHEA:48433"/>
    </physiologicalReaction>
</comment>
<dbReference type="GO" id="GO:0102193">
    <property type="term" value="F:protein-ribulosamine 3-kinase activity"/>
    <property type="evidence" value="ECO:0007669"/>
    <property type="project" value="UniProtKB-EC"/>
</dbReference>
<dbReference type="EC" id="2.7.1.172" evidence="1"/>
<evidence type="ECO:0000313" key="3">
    <source>
        <dbReference type="EMBL" id="KAK3316749.1"/>
    </source>
</evidence>
<organism evidence="3 4">
    <name type="scientific">Apodospora peruviana</name>
    <dbReference type="NCBI Taxonomy" id="516989"/>
    <lineage>
        <taxon>Eukaryota</taxon>
        <taxon>Fungi</taxon>
        <taxon>Dikarya</taxon>
        <taxon>Ascomycota</taxon>
        <taxon>Pezizomycotina</taxon>
        <taxon>Sordariomycetes</taxon>
        <taxon>Sordariomycetidae</taxon>
        <taxon>Sordariales</taxon>
        <taxon>Lasiosphaeriaceae</taxon>
        <taxon>Apodospora</taxon>
    </lineage>
</organism>
<evidence type="ECO:0000256" key="2">
    <source>
        <dbReference type="ARBA" id="ARBA00048655"/>
    </source>
</evidence>
<reference evidence="3" key="2">
    <citation type="submission" date="2023-06" db="EMBL/GenBank/DDBJ databases">
        <authorList>
            <consortium name="Lawrence Berkeley National Laboratory"/>
            <person name="Haridas S."/>
            <person name="Hensen N."/>
            <person name="Bonometti L."/>
            <person name="Westerberg I."/>
            <person name="Brannstrom I.O."/>
            <person name="Guillou S."/>
            <person name="Cros-Aarteil S."/>
            <person name="Calhoun S."/>
            <person name="Kuo A."/>
            <person name="Mondo S."/>
            <person name="Pangilinan J."/>
            <person name="Riley R."/>
            <person name="Labutti K."/>
            <person name="Andreopoulos B."/>
            <person name="Lipzen A."/>
            <person name="Chen C."/>
            <person name="Yanf M."/>
            <person name="Daum C."/>
            <person name="Ng V."/>
            <person name="Clum A."/>
            <person name="Steindorff A."/>
            <person name="Ohm R."/>
            <person name="Martin F."/>
            <person name="Silar P."/>
            <person name="Natvig D."/>
            <person name="Lalanne C."/>
            <person name="Gautier V."/>
            <person name="Ament-Velasquez S.L."/>
            <person name="Kruys A."/>
            <person name="Hutchinson M.I."/>
            <person name="Powell A.J."/>
            <person name="Barry K."/>
            <person name="Miller A.N."/>
            <person name="Grigoriev I.V."/>
            <person name="Debuchy R."/>
            <person name="Gladieux P."/>
            <person name="Thoren M.H."/>
            <person name="Johannesson H."/>
        </authorList>
    </citation>
    <scope>NUCLEOTIDE SEQUENCE</scope>
    <source>
        <strain evidence="3">CBS 118394</strain>
    </source>
</reference>
<dbReference type="InterPro" id="IPR016477">
    <property type="entry name" value="Fructo-/Ketosamine-3-kinase"/>
</dbReference>
<dbReference type="Pfam" id="PF03881">
    <property type="entry name" value="Fructosamin_kin"/>
    <property type="match status" value="1"/>
</dbReference>
<keyword evidence="4" id="KW-1185">Reference proteome</keyword>
<dbReference type="EMBL" id="JAUEDM010000005">
    <property type="protein sequence ID" value="KAK3316749.1"/>
    <property type="molecule type" value="Genomic_DNA"/>
</dbReference>
<sequence>MRGSFESEMTFYSFCPDHVPKPIAWGNYESDTTTWFYLCDFHDMIDDLPGPDDLVPVIADVQTARVAKPSNNNFNFLADIHNDDKWQVSWELQFTQAMRRMFSHEEQLRGKDDRLTELREDLFEKVIPRLLRPLETSGHSLQPCLIHSDLCPSSVMVDEDTSKVMIFDSCAYWSHNEAELGTWRSTQNKSGPPYSSEYIVKMGISEPVEDWDDRNALRYILLLSTMYPDDPKFRTMAMWEMQRLVDKFPMGYEGNQFVSP</sequence>
<dbReference type="Gene3D" id="3.90.1200.10">
    <property type="match status" value="1"/>
</dbReference>
<dbReference type="SUPFAM" id="SSF56112">
    <property type="entry name" value="Protein kinase-like (PK-like)"/>
    <property type="match status" value="1"/>
</dbReference>
<accession>A0AAE0I1A6</accession>
<reference evidence="3" key="1">
    <citation type="journal article" date="2023" name="Mol. Phylogenet. Evol.">
        <title>Genome-scale phylogeny and comparative genomics of the fungal order Sordariales.</title>
        <authorList>
            <person name="Hensen N."/>
            <person name="Bonometti L."/>
            <person name="Westerberg I."/>
            <person name="Brannstrom I.O."/>
            <person name="Guillou S."/>
            <person name="Cros-Aarteil S."/>
            <person name="Calhoun S."/>
            <person name="Haridas S."/>
            <person name="Kuo A."/>
            <person name="Mondo S."/>
            <person name="Pangilinan J."/>
            <person name="Riley R."/>
            <person name="LaButti K."/>
            <person name="Andreopoulos B."/>
            <person name="Lipzen A."/>
            <person name="Chen C."/>
            <person name="Yan M."/>
            <person name="Daum C."/>
            <person name="Ng V."/>
            <person name="Clum A."/>
            <person name="Steindorff A."/>
            <person name="Ohm R.A."/>
            <person name="Martin F."/>
            <person name="Silar P."/>
            <person name="Natvig D.O."/>
            <person name="Lalanne C."/>
            <person name="Gautier V."/>
            <person name="Ament-Velasquez S.L."/>
            <person name="Kruys A."/>
            <person name="Hutchinson M.I."/>
            <person name="Powell A.J."/>
            <person name="Barry K."/>
            <person name="Miller A.N."/>
            <person name="Grigoriev I.V."/>
            <person name="Debuchy R."/>
            <person name="Gladieux P."/>
            <person name="Hiltunen Thoren M."/>
            <person name="Johannesson H."/>
        </authorList>
    </citation>
    <scope>NUCLEOTIDE SEQUENCE</scope>
    <source>
        <strain evidence="3">CBS 118394</strain>
    </source>
</reference>
<evidence type="ECO:0000313" key="4">
    <source>
        <dbReference type="Proteomes" id="UP001283341"/>
    </source>
</evidence>
<gene>
    <name evidence="3" type="ORF">B0H66DRAFT_304929</name>
</gene>
<dbReference type="AlphaFoldDB" id="A0AAE0I1A6"/>
<dbReference type="PANTHER" id="PTHR12149">
    <property type="entry name" value="FRUCTOSAMINE 3 KINASE-RELATED PROTEIN"/>
    <property type="match status" value="1"/>
</dbReference>